<reference evidence="1 2" key="1">
    <citation type="submission" date="2013-10" db="EMBL/GenBank/DDBJ databases">
        <title>Salinisphaera japonica YTM-1 Genome Sequencing.</title>
        <authorList>
            <person name="Lai Q."/>
            <person name="Li C."/>
            <person name="Shao Z."/>
        </authorList>
    </citation>
    <scope>NUCLEOTIDE SEQUENCE [LARGE SCALE GENOMIC DNA]</scope>
    <source>
        <strain evidence="1 2">YTM-1</strain>
    </source>
</reference>
<organism evidence="1 2">
    <name type="scientific">Salinisphaera japonica YTM-1</name>
    <dbReference type="NCBI Taxonomy" id="1209778"/>
    <lineage>
        <taxon>Bacteria</taxon>
        <taxon>Pseudomonadati</taxon>
        <taxon>Pseudomonadota</taxon>
        <taxon>Gammaproteobacteria</taxon>
        <taxon>Salinisphaerales</taxon>
        <taxon>Salinisphaeraceae</taxon>
        <taxon>Salinisphaera</taxon>
    </lineage>
</organism>
<protein>
    <submittedName>
        <fullName evidence="1">Uncharacterized protein</fullName>
    </submittedName>
</protein>
<comment type="caution">
    <text evidence="1">The sequence shown here is derived from an EMBL/GenBank/DDBJ whole genome shotgun (WGS) entry which is preliminary data.</text>
</comment>
<dbReference type="EMBL" id="AYKG01000014">
    <property type="protein sequence ID" value="ROO29576.1"/>
    <property type="molecule type" value="Genomic_DNA"/>
</dbReference>
<proteinExistence type="predicted"/>
<gene>
    <name evidence="1" type="ORF">SAJA_06135</name>
</gene>
<name>A0A423PVD2_9GAMM</name>
<accession>A0A423PVD2</accession>
<sequence>MSGGDIDTSDIPEVADWSSAERGRFYRPGSTENAPLYLDSDVTAFLRERAAALGIPLGDLANEMLEKDIELIRSVDFK</sequence>
<dbReference type="AlphaFoldDB" id="A0A423PVD2"/>
<dbReference type="InParanoid" id="A0A423PVD2"/>
<evidence type="ECO:0000313" key="2">
    <source>
        <dbReference type="Proteomes" id="UP000285310"/>
    </source>
</evidence>
<evidence type="ECO:0000313" key="1">
    <source>
        <dbReference type="EMBL" id="ROO29576.1"/>
    </source>
</evidence>
<dbReference type="Proteomes" id="UP000285310">
    <property type="component" value="Unassembled WGS sequence"/>
</dbReference>
<keyword evidence="2" id="KW-1185">Reference proteome</keyword>